<organism evidence="8 9">
    <name type="scientific">Desulfoscipio geothermicus DSM 3669</name>
    <dbReference type="NCBI Taxonomy" id="1121426"/>
    <lineage>
        <taxon>Bacteria</taxon>
        <taxon>Bacillati</taxon>
        <taxon>Bacillota</taxon>
        <taxon>Clostridia</taxon>
        <taxon>Eubacteriales</taxon>
        <taxon>Desulfallaceae</taxon>
        <taxon>Desulfoscipio</taxon>
    </lineage>
</organism>
<keyword evidence="8" id="KW-0969">Cilium</keyword>
<dbReference type="InterPro" id="IPR006301">
    <property type="entry name" value="FlhA"/>
</dbReference>
<dbReference type="PROSITE" id="PS00994">
    <property type="entry name" value="FHIPEP"/>
    <property type="match status" value="1"/>
</dbReference>
<comment type="subcellular location">
    <subcellularLocation>
        <location evidence="1 7">Cell membrane</location>
        <topology evidence="1 7">Multi-pass membrane protein</topology>
    </subcellularLocation>
</comment>
<dbReference type="AlphaFoldDB" id="A0A1I6CV49"/>
<keyword evidence="4 7" id="KW-0812">Transmembrane</keyword>
<feature type="transmembrane region" description="Helical" evidence="7">
    <location>
        <begin position="303"/>
        <end position="320"/>
    </location>
</feature>
<proteinExistence type="inferred from homology"/>
<dbReference type="NCBIfam" id="TIGR01398">
    <property type="entry name" value="FlhA"/>
    <property type="match status" value="1"/>
</dbReference>
<keyword evidence="3 7" id="KW-1003">Cell membrane</keyword>
<accession>A0A1I6CV49</accession>
<dbReference type="PRINTS" id="PR00949">
    <property type="entry name" value="TYPE3IMAPROT"/>
</dbReference>
<keyword evidence="8" id="KW-0282">Flagellum</keyword>
<dbReference type="InterPro" id="IPR001712">
    <property type="entry name" value="T3SS_FHIPEP"/>
</dbReference>
<dbReference type="Pfam" id="PF00771">
    <property type="entry name" value="FHIPEP"/>
    <property type="match status" value="1"/>
</dbReference>
<reference evidence="9" key="1">
    <citation type="submission" date="2016-10" db="EMBL/GenBank/DDBJ databases">
        <authorList>
            <person name="Varghese N."/>
            <person name="Submissions S."/>
        </authorList>
    </citation>
    <scope>NUCLEOTIDE SEQUENCE [LARGE SCALE GENOMIC DNA]</scope>
    <source>
        <strain evidence="9">DSM 3669</strain>
    </source>
</reference>
<dbReference type="PANTHER" id="PTHR30161">
    <property type="entry name" value="FLAGELLAR EXPORT PROTEIN, MEMBRANE FLHA SUBUNIT-RELATED"/>
    <property type="match status" value="1"/>
</dbReference>
<gene>
    <name evidence="7" type="primary">flhA</name>
    <name evidence="8" type="ORF">SAMN05660706_102120</name>
</gene>
<keyword evidence="7" id="KW-0653">Protein transport</keyword>
<feature type="transmembrane region" description="Helical" evidence="7">
    <location>
        <begin position="68"/>
        <end position="85"/>
    </location>
</feature>
<keyword evidence="7" id="KW-0813">Transport</keyword>
<dbReference type="PANTHER" id="PTHR30161:SF1">
    <property type="entry name" value="FLAGELLAR BIOSYNTHESIS PROTEIN FLHA-RELATED"/>
    <property type="match status" value="1"/>
</dbReference>
<evidence type="ECO:0000313" key="8">
    <source>
        <dbReference type="EMBL" id="SFQ97109.1"/>
    </source>
</evidence>
<feature type="transmembrane region" description="Helical" evidence="7">
    <location>
        <begin position="106"/>
        <end position="132"/>
    </location>
</feature>
<feature type="transmembrane region" description="Helical" evidence="7">
    <location>
        <begin position="19"/>
        <end position="36"/>
    </location>
</feature>
<dbReference type="InterPro" id="IPR042196">
    <property type="entry name" value="FHIPEP_4"/>
</dbReference>
<dbReference type="InterPro" id="IPR042193">
    <property type="entry name" value="FHIPEP_3"/>
</dbReference>
<evidence type="ECO:0000256" key="4">
    <source>
        <dbReference type="ARBA" id="ARBA00022692"/>
    </source>
</evidence>
<keyword evidence="6 7" id="KW-0472">Membrane</keyword>
<dbReference type="GO" id="GO:0005886">
    <property type="term" value="C:plasma membrane"/>
    <property type="evidence" value="ECO:0007669"/>
    <property type="project" value="UniProtKB-SubCell"/>
</dbReference>
<evidence type="ECO:0000256" key="7">
    <source>
        <dbReference type="RuleBase" id="RU364093"/>
    </source>
</evidence>
<keyword evidence="8" id="KW-0966">Cell projection</keyword>
<keyword evidence="9" id="KW-1185">Reference proteome</keyword>
<dbReference type="Gene3D" id="1.10.8.540">
    <property type="entry name" value="FHIPEP family, domain 3"/>
    <property type="match status" value="1"/>
</dbReference>
<evidence type="ECO:0000256" key="1">
    <source>
        <dbReference type="ARBA" id="ARBA00004651"/>
    </source>
</evidence>
<comment type="similarity">
    <text evidence="2 7">Belongs to the FHIPEP (flagella/HR/invasion proteins export pore) family.</text>
</comment>
<feature type="transmembrane region" description="Helical" evidence="7">
    <location>
        <begin position="201"/>
        <end position="221"/>
    </location>
</feature>
<sequence length="693" mass="75977">MATYTRAGMGQHLKNNTDVIIAAAILGIVLLIIIPLPPLALDIFLTISITLALVIIMITMFTTEPLQFSVFPALLLVTTLYRLSLNISSTRLILGEAQAGKIINGFGQFVVGGDYVVGAIVFIIITVIQFVVITSGAGRVSEVAARFTLDAMPGKQMSIDADFNSGLITEDEARDRRRKLQREADFFGAMDGASKFVRGDAIAGIVIIIINIIGGITIGVAQKGMDVLTSMQTYTILTIGDGLVSQIPAVLISTASGILVTRATSDASFGTDLAQQFLNFPKILFIVAGILFAIGLIPAMPTLVFFILAGATGFLGYTLLNDQKKKEIHRQEEAAKRQVQEKREPENVLQFMETDPLQIEIGYNLIPLTDEKSGGDLLQRLAAVRRQCAIEMGIYVRPIRIRDNLQLPPNRYIFKIRGEEIENGELMPGHFLALNPTGEEISVTGIPTTEPTFGLPAWWVTRDKQDEVEMAGFTVVDCPTVLVTHLTEFIKKHAHELLGRQDVRELLDVVKDKNPAVVDELVPDLMSVGEIQKVLQHLLRENVPVKDIISILEALGDGVRVNKDMDFLIEHVRQALARSICRSLLNAENKLQVITLHPKLEQLLSDAIQPTQLGSYPVLEPGLARRVLDSIAGTLEKALGHGYSPVLLCSARLRLPLRRFIARQMPATAVLSMNEIIPEIEIEAVGTVVLDEN</sequence>
<feature type="transmembrane region" description="Helical" evidence="7">
    <location>
        <begin position="277"/>
        <end position="297"/>
    </location>
</feature>
<protein>
    <recommendedName>
        <fullName evidence="7">Flagellar biosynthesis protein FlhA</fullName>
    </recommendedName>
</protein>
<keyword evidence="5 7" id="KW-1133">Transmembrane helix</keyword>
<dbReference type="GO" id="GO:0009306">
    <property type="term" value="P:protein secretion"/>
    <property type="evidence" value="ECO:0007669"/>
    <property type="project" value="InterPro"/>
</dbReference>
<evidence type="ECO:0000256" key="6">
    <source>
        <dbReference type="ARBA" id="ARBA00023136"/>
    </source>
</evidence>
<name>A0A1I6CV49_9FIRM</name>
<evidence type="ECO:0000256" key="2">
    <source>
        <dbReference type="ARBA" id="ARBA00008835"/>
    </source>
</evidence>
<dbReference type="InterPro" id="IPR025505">
    <property type="entry name" value="FHIPEP_CS"/>
</dbReference>
<keyword evidence="7" id="KW-1005">Bacterial flagellum biogenesis</keyword>
<keyword evidence="7" id="KW-1006">Bacterial flagellum protein export</keyword>
<evidence type="ECO:0000256" key="5">
    <source>
        <dbReference type="ARBA" id="ARBA00022989"/>
    </source>
</evidence>
<dbReference type="Gene3D" id="3.40.50.12790">
    <property type="entry name" value="FHIPEP family, domain 4"/>
    <property type="match status" value="1"/>
</dbReference>
<dbReference type="STRING" id="39060.SAMN05660706_102120"/>
<feature type="transmembrane region" description="Helical" evidence="7">
    <location>
        <begin position="43"/>
        <end position="62"/>
    </location>
</feature>
<evidence type="ECO:0000313" key="9">
    <source>
        <dbReference type="Proteomes" id="UP000199584"/>
    </source>
</evidence>
<dbReference type="GO" id="GO:0044780">
    <property type="term" value="P:bacterial-type flagellum assembly"/>
    <property type="evidence" value="ECO:0007669"/>
    <property type="project" value="InterPro"/>
</dbReference>
<dbReference type="InterPro" id="IPR042194">
    <property type="entry name" value="FHIPEP_1"/>
</dbReference>
<evidence type="ECO:0000256" key="3">
    <source>
        <dbReference type="ARBA" id="ARBA00022475"/>
    </source>
</evidence>
<dbReference type="EMBL" id="FOYM01000002">
    <property type="protein sequence ID" value="SFQ97109.1"/>
    <property type="molecule type" value="Genomic_DNA"/>
</dbReference>
<dbReference type="PIRSF" id="PIRSF005419">
    <property type="entry name" value="FlhA"/>
    <property type="match status" value="1"/>
</dbReference>
<comment type="function">
    <text evidence="7">Required for formation of the rod structure of the flagellar apparatus. Together with FliI and FliH, may constitute the export apparatus of flagellin.</text>
</comment>
<dbReference type="Gene3D" id="3.40.30.60">
    <property type="entry name" value="FHIPEP family, domain 1"/>
    <property type="match status" value="1"/>
</dbReference>
<dbReference type="Proteomes" id="UP000199584">
    <property type="component" value="Unassembled WGS sequence"/>
</dbReference>